<keyword evidence="2" id="KW-1185">Reference proteome</keyword>
<gene>
    <name evidence="1" type="ORF">SNAT2548_LOCUS12252</name>
</gene>
<name>A0A812LNT1_9DINO</name>
<dbReference type="AlphaFoldDB" id="A0A812LNT1"/>
<organism evidence="1 2">
    <name type="scientific">Symbiodinium natans</name>
    <dbReference type="NCBI Taxonomy" id="878477"/>
    <lineage>
        <taxon>Eukaryota</taxon>
        <taxon>Sar</taxon>
        <taxon>Alveolata</taxon>
        <taxon>Dinophyceae</taxon>
        <taxon>Suessiales</taxon>
        <taxon>Symbiodiniaceae</taxon>
        <taxon>Symbiodinium</taxon>
    </lineage>
</organism>
<dbReference type="Proteomes" id="UP000604046">
    <property type="component" value="Unassembled WGS sequence"/>
</dbReference>
<comment type="caution">
    <text evidence="1">The sequence shown here is derived from an EMBL/GenBank/DDBJ whole genome shotgun (WGS) entry which is preliminary data.</text>
</comment>
<accession>A0A812LNT1</accession>
<proteinExistence type="predicted"/>
<protein>
    <submittedName>
        <fullName evidence="1">Uncharacterized protein</fullName>
    </submittedName>
</protein>
<dbReference type="OrthoDB" id="10647920at2759"/>
<sequence length="83" mass="8906">MASIYLGSVLGAVGHLANFGQLSEVGLSRALHRENMNIAKVALQQDSLALRLDLLGALKEDIRDHYANHTGQVDTLPLVSAQV</sequence>
<reference evidence="1" key="1">
    <citation type="submission" date="2021-02" db="EMBL/GenBank/DDBJ databases">
        <authorList>
            <person name="Dougan E. K."/>
            <person name="Rhodes N."/>
            <person name="Thang M."/>
            <person name="Chan C."/>
        </authorList>
    </citation>
    <scope>NUCLEOTIDE SEQUENCE</scope>
</reference>
<evidence type="ECO:0000313" key="2">
    <source>
        <dbReference type="Proteomes" id="UP000604046"/>
    </source>
</evidence>
<evidence type="ECO:0000313" key="1">
    <source>
        <dbReference type="EMBL" id="CAE7250038.1"/>
    </source>
</evidence>
<dbReference type="EMBL" id="CAJNDS010001158">
    <property type="protein sequence ID" value="CAE7250038.1"/>
    <property type="molecule type" value="Genomic_DNA"/>
</dbReference>